<gene>
    <name evidence="13" type="ORF">PMAYCL1PPCAC_19399</name>
</gene>
<evidence type="ECO:0000256" key="11">
    <source>
        <dbReference type="ARBA" id="ARBA00024803"/>
    </source>
</evidence>
<comment type="function">
    <text evidence="11">Transmembrane component of the tectonic-like complex, a complex localized at the transition zone of primary cilia and acting as a barrier that prevents diffusion of transmembrane proteins between the cilia and plasma membranes. Required for ciliogenesis and sonic hedgehog/SHH signaling.</text>
</comment>
<dbReference type="PANTHER" id="PTHR14605:SF1">
    <property type="entry name" value="TRANSMEMBRANE PROTEIN 231"/>
    <property type="match status" value="1"/>
</dbReference>
<comment type="caution">
    <text evidence="13">The sequence shown here is derived from an EMBL/GenBank/DDBJ whole genome shotgun (WGS) entry which is preliminary data.</text>
</comment>
<keyword evidence="6 12" id="KW-1133">Transmembrane helix</keyword>
<dbReference type="AlphaFoldDB" id="A0AAN5CRC3"/>
<keyword evidence="5 12" id="KW-0812">Transmembrane</keyword>
<accession>A0AAN5CRC3</accession>
<dbReference type="GO" id="GO:0060170">
    <property type="term" value="C:ciliary membrane"/>
    <property type="evidence" value="ECO:0007669"/>
    <property type="project" value="UniProtKB-SubCell"/>
</dbReference>
<dbReference type="InterPro" id="IPR019306">
    <property type="entry name" value="TMEM231"/>
</dbReference>
<evidence type="ECO:0000256" key="9">
    <source>
        <dbReference type="ARBA" id="ARBA00023180"/>
    </source>
</evidence>
<evidence type="ECO:0000256" key="4">
    <source>
        <dbReference type="ARBA" id="ARBA00022475"/>
    </source>
</evidence>
<evidence type="ECO:0000256" key="8">
    <source>
        <dbReference type="ARBA" id="ARBA00023136"/>
    </source>
</evidence>
<evidence type="ECO:0000313" key="14">
    <source>
        <dbReference type="Proteomes" id="UP001328107"/>
    </source>
</evidence>
<keyword evidence="14" id="KW-1185">Reference proteome</keyword>
<protein>
    <recommendedName>
        <fullName evidence="3">Transmembrane protein 231</fullName>
    </recommendedName>
</protein>
<name>A0AAN5CRC3_9BILA</name>
<keyword evidence="9" id="KW-0325">Glycoprotein</keyword>
<feature type="transmembrane region" description="Helical" evidence="12">
    <location>
        <begin position="21"/>
        <end position="43"/>
    </location>
</feature>
<dbReference type="GO" id="GO:0035869">
    <property type="term" value="C:ciliary transition zone"/>
    <property type="evidence" value="ECO:0007669"/>
    <property type="project" value="TreeGrafter"/>
</dbReference>
<keyword evidence="7" id="KW-0969">Cilium</keyword>
<comment type="similarity">
    <text evidence="2">Belongs to the TMEM231 family.</text>
</comment>
<dbReference type="GO" id="GO:0060271">
    <property type="term" value="P:cilium assembly"/>
    <property type="evidence" value="ECO:0007669"/>
    <property type="project" value="TreeGrafter"/>
</dbReference>
<organism evidence="13 14">
    <name type="scientific">Pristionchus mayeri</name>
    <dbReference type="NCBI Taxonomy" id="1317129"/>
    <lineage>
        <taxon>Eukaryota</taxon>
        <taxon>Metazoa</taxon>
        <taxon>Ecdysozoa</taxon>
        <taxon>Nematoda</taxon>
        <taxon>Chromadorea</taxon>
        <taxon>Rhabditida</taxon>
        <taxon>Rhabditina</taxon>
        <taxon>Diplogasteromorpha</taxon>
        <taxon>Diplogasteroidea</taxon>
        <taxon>Neodiplogasteridae</taxon>
        <taxon>Pristionchus</taxon>
    </lineage>
</organism>
<evidence type="ECO:0000256" key="12">
    <source>
        <dbReference type="SAM" id="Phobius"/>
    </source>
</evidence>
<dbReference type="Proteomes" id="UP001328107">
    <property type="component" value="Unassembled WGS sequence"/>
</dbReference>
<keyword evidence="10" id="KW-0966">Cell projection</keyword>
<dbReference type="Pfam" id="PF10149">
    <property type="entry name" value="TM231"/>
    <property type="match status" value="1"/>
</dbReference>
<proteinExistence type="inferred from homology"/>
<feature type="transmembrane region" description="Helical" evidence="12">
    <location>
        <begin position="260"/>
        <end position="282"/>
    </location>
</feature>
<dbReference type="EMBL" id="BTRK01000004">
    <property type="protein sequence ID" value="GMR49204.1"/>
    <property type="molecule type" value="Genomic_DNA"/>
</dbReference>
<evidence type="ECO:0000313" key="13">
    <source>
        <dbReference type="EMBL" id="GMR49204.1"/>
    </source>
</evidence>
<comment type="subcellular location">
    <subcellularLocation>
        <location evidence="1">Cell projection</location>
        <location evidence="1">Cilium membrane</location>
        <topology evidence="1">Multi-pass membrane protein</topology>
    </subcellularLocation>
</comment>
<keyword evidence="4" id="KW-1003">Cell membrane</keyword>
<evidence type="ECO:0000256" key="10">
    <source>
        <dbReference type="ARBA" id="ARBA00023273"/>
    </source>
</evidence>
<evidence type="ECO:0000256" key="3">
    <source>
        <dbReference type="ARBA" id="ARBA00015087"/>
    </source>
</evidence>
<evidence type="ECO:0000256" key="6">
    <source>
        <dbReference type="ARBA" id="ARBA00022989"/>
    </source>
</evidence>
<sequence>MDSHVVHRQNRQIEYRSRSCTCGYFTRCLLTIITVLLPIPIIFASQGLWKKFGDYMEQPLLQFNYRYLILFESERGVRYATTLHSLESIPAFLPSSVSSQNLDHNGDGRPDEITLTVAVPTNVSYPSTLSLLFFFDTQLDYHDIIETETVLHLRVPLSSPHSLLITSPLTLHQLTPLTSSMQFPRVLISDTDPTRMRAFPRDLMQTIANRPIGLQLARPMITPLTTTVVPNQFSIKLSLTVPASRIAYQTRFFELIKWAWIQYLAIAIIVYWVCEGIAAYLFENRIINAVIYRID</sequence>
<dbReference type="GO" id="GO:0032880">
    <property type="term" value="P:regulation of protein localization"/>
    <property type="evidence" value="ECO:0007669"/>
    <property type="project" value="TreeGrafter"/>
</dbReference>
<evidence type="ECO:0000256" key="1">
    <source>
        <dbReference type="ARBA" id="ARBA00004272"/>
    </source>
</evidence>
<evidence type="ECO:0000256" key="2">
    <source>
        <dbReference type="ARBA" id="ARBA00009082"/>
    </source>
</evidence>
<evidence type="ECO:0000256" key="7">
    <source>
        <dbReference type="ARBA" id="ARBA00023069"/>
    </source>
</evidence>
<keyword evidence="8 12" id="KW-0472">Membrane</keyword>
<dbReference type="PANTHER" id="PTHR14605">
    <property type="entry name" value="CHST5 PROTEIN"/>
    <property type="match status" value="1"/>
</dbReference>
<evidence type="ECO:0000256" key="5">
    <source>
        <dbReference type="ARBA" id="ARBA00022692"/>
    </source>
</evidence>
<reference evidence="14" key="1">
    <citation type="submission" date="2022-10" db="EMBL/GenBank/DDBJ databases">
        <title>Genome assembly of Pristionchus species.</title>
        <authorList>
            <person name="Yoshida K."/>
            <person name="Sommer R.J."/>
        </authorList>
    </citation>
    <scope>NUCLEOTIDE SEQUENCE [LARGE SCALE GENOMIC DNA]</scope>
    <source>
        <strain evidence="14">RS5460</strain>
    </source>
</reference>